<dbReference type="InterPro" id="IPR036259">
    <property type="entry name" value="MFS_trans_sf"/>
</dbReference>
<evidence type="ECO:0000256" key="5">
    <source>
        <dbReference type="SAM" id="Phobius"/>
    </source>
</evidence>
<sequence>MGILDTDRRILALAFARMADSIGNSFLIVVLPLYIASGVVSGGTFGLSTALVTGLILSAFGFFMSGVQPIAGNLSDKTGKRKAFVVAGLLILAVSNFTYSLAGSYGAMLLIRIGQGIGVAVTVPATIALVNDLSTDDTRGGSMGVFNTFRMLGFGIGPVAAGTVIYGGPYAVLGYAVTGFEAAFYIATLGALVGAILVFALVSDPDIDIDAENTADAGGEHSVAVFERDGNGVLDSVFTLGIASLFMAIGIAILAPLESIINQHLGQSATLFGIEFAAFTLGQVVTQTPVGTASDRYGRKPFILAGLVLLVPATLAQGLVATPVGMVAARFVQGIAGAMVFAPAFALAGDIARNSNAGTTLSVLTMAFGLGTAIGPLAGGWLVGFGYVVPFAFAAALATFGLVLVYTQVEETHAGESLGEDLTRVLLGRDTQPVD</sequence>
<reference evidence="8" key="3">
    <citation type="submission" date="2016-11" db="EMBL/GenBank/DDBJ databases">
        <authorList>
            <person name="Jaros S."/>
            <person name="Januszkiewicz K."/>
            <person name="Wedrychowicz H."/>
        </authorList>
    </citation>
    <scope>NUCLEOTIDE SEQUENCE [LARGE SCALE GENOMIC DNA]</scope>
    <source>
        <strain evidence="8">DX253</strain>
    </source>
</reference>
<reference evidence="7 9" key="1">
    <citation type="journal article" date="2014" name="ISME J.">
        <title>Trehalose/2-sulfotrehalose biosynthesis and glycine-betaine uptake are widely spread mechanisms for osmoadaptation in the Halobacteriales.</title>
        <authorList>
            <person name="Youssef N.H."/>
            <person name="Savage-Ashlock K.N."/>
            <person name="McCully A.L."/>
            <person name="Luedtke B."/>
            <person name="Shaw E.I."/>
            <person name="Hoff W.D."/>
            <person name="Elshahed M.S."/>
        </authorList>
    </citation>
    <scope>NUCLEOTIDE SEQUENCE [LARGE SCALE GENOMIC DNA]</scope>
    <source>
        <strain evidence="7 9">DX253</strain>
    </source>
</reference>
<organism evidence="7 9">
    <name type="scientific">Haladaptatus paucihalophilus DX253</name>
    <dbReference type="NCBI Taxonomy" id="797209"/>
    <lineage>
        <taxon>Archaea</taxon>
        <taxon>Methanobacteriati</taxon>
        <taxon>Methanobacteriota</taxon>
        <taxon>Stenosarchaea group</taxon>
        <taxon>Halobacteria</taxon>
        <taxon>Halobacteriales</taxon>
        <taxon>Haladaptataceae</taxon>
        <taxon>Haladaptatus</taxon>
    </lineage>
</organism>
<feature type="transmembrane region" description="Helical" evidence="5">
    <location>
        <begin position="151"/>
        <end position="176"/>
    </location>
</feature>
<dbReference type="InterPro" id="IPR011701">
    <property type="entry name" value="MFS"/>
</dbReference>
<dbReference type="PANTHER" id="PTHR23518">
    <property type="entry name" value="C-METHYLTRANSFERASE"/>
    <property type="match status" value="1"/>
</dbReference>
<dbReference type="Gene3D" id="1.20.1250.20">
    <property type="entry name" value="MFS general substrate transporter like domains"/>
    <property type="match status" value="2"/>
</dbReference>
<reference evidence="10" key="2">
    <citation type="submission" date="2016-11" db="EMBL/GenBank/DDBJ databases">
        <authorList>
            <person name="Varghese N."/>
            <person name="Submissions S."/>
        </authorList>
    </citation>
    <scope>NUCLEOTIDE SEQUENCE [LARGE SCALE GENOMIC DNA]</scope>
    <source>
        <strain evidence="10">DX253</strain>
    </source>
</reference>
<feature type="transmembrane region" description="Helical" evidence="5">
    <location>
        <begin position="237"/>
        <end position="257"/>
    </location>
</feature>
<feature type="transmembrane region" description="Helical" evidence="5">
    <location>
        <begin position="385"/>
        <end position="406"/>
    </location>
</feature>
<dbReference type="PROSITE" id="PS00216">
    <property type="entry name" value="SUGAR_TRANSPORT_1"/>
    <property type="match status" value="1"/>
</dbReference>
<dbReference type="PROSITE" id="PS50850">
    <property type="entry name" value="MFS"/>
    <property type="match status" value="1"/>
</dbReference>
<keyword evidence="10" id="KW-1185">Reference proteome</keyword>
<dbReference type="AlphaFoldDB" id="E7QZ86"/>
<dbReference type="EMBL" id="FRAN01000004">
    <property type="protein sequence ID" value="SHL02452.1"/>
    <property type="molecule type" value="Genomic_DNA"/>
</dbReference>
<keyword evidence="3 5" id="KW-1133">Transmembrane helix</keyword>
<evidence type="ECO:0000313" key="10">
    <source>
        <dbReference type="Proteomes" id="UP000184203"/>
    </source>
</evidence>
<dbReference type="SUPFAM" id="SSF103473">
    <property type="entry name" value="MFS general substrate transporter"/>
    <property type="match status" value="2"/>
</dbReference>
<dbReference type="PANTHER" id="PTHR23518:SF2">
    <property type="entry name" value="MAJOR FACILITATOR SUPERFAMILY TRANSPORTER"/>
    <property type="match status" value="1"/>
</dbReference>
<keyword evidence="2 5" id="KW-0812">Transmembrane</keyword>
<dbReference type="EMBL" id="AEMG01000029">
    <property type="protein sequence ID" value="EFW90007.1"/>
    <property type="molecule type" value="Genomic_DNA"/>
</dbReference>
<dbReference type="RefSeq" id="WP_007983033.1">
    <property type="nucleotide sequence ID" value="NZ_AEMG01000029.1"/>
</dbReference>
<dbReference type="Pfam" id="PF07690">
    <property type="entry name" value="MFS_1"/>
    <property type="match status" value="2"/>
</dbReference>
<accession>E7QZ86</accession>
<feature type="transmembrane region" description="Helical" evidence="5">
    <location>
        <begin position="12"/>
        <end position="35"/>
    </location>
</feature>
<evidence type="ECO:0000256" key="1">
    <source>
        <dbReference type="ARBA" id="ARBA00004141"/>
    </source>
</evidence>
<feature type="transmembrane region" description="Helical" evidence="5">
    <location>
        <begin position="302"/>
        <end position="321"/>
    </location>
</feature>
<dbReference type="OrthoDB" id="117970at2157"/>
<dbReference type="InterPro" id="IPR005829">
    <property type="entry name" value="Sugar_transporter_CS"/>
</dbReference>
<dbReference type="CDD" id="cd17325">
    <property type="entry name" value="MFS_MdtG_SLC18_like"/>
    <property type="match status" value="1"/>
</dbReference>
<feature type="transmembrane region" description="Helical" evidence="5">
    <location>
        <begin position="83"/>
        <end position="102"/>
    </location>
</feature>
<feature type="transmembrane region" description="Helical" evidence="5">
    <location>
        <begin position="182"/>
        <end position="202"/>
    </location>
</feature>
<gene>
    <name evidence="8" type="ORF">SAMN05444342_2773</name>
    <name evidence="7" type="ORF">ZOD2009_20467</name>
</gene>
<keyword evidence="4 5" id="KW-0472">Membrane</keyword>
<feature type="transmembrane region" description="Helical" evidence="5">
    <location>
        <begin position="327"/>
        <end position="348"/>
    </location>
</feature>
<evidence type="ECO:0000313" key="7">
    <source>
        <dbReference type="EMBL" id="EFW90007.1"/>
    </source>
</evidence>
<dbReference type="Proteomes" id="UP000184203">
    <property type="component" value="Unassembled WGS sequence"/>
</dbReference>
<evidence type="ECO:0000313" key="9">
    <source>
        <dbReference type="Proteomes" id="UP000003751"/>
    </source>
</evidence>
<comment type="subcellular location">
    <subcellularLocation>
        <location evidence="1">Membrane</location>
        <topology evidence="1">Multi-pass membrane protein</topology>
    </subcellularLocation>
</comment>
<dbReference type="InterPro" id="IPR020846">
    <property type="entry name" value="MFS_dom"/>
</dbReference>
<proteinExistence type="predicted"/>
<dbReference type="PATRIC" id="fig|797209.4.peg.4006"/>
<evidence type="ECO:0000259" key="6">
    <source>
        <dbReference type="PROSITE" id="PS50850"/>
    </source>
</evidence>
<feature type="transmembrane region" description="Helical" evidence="5">
    <location>
        <begin position="360"/>
        <end position="379"/>
    </location>
</feature>
<name>E7QZ86_HALPU</name>
<dbReference type="GO" id="GO:0022857">
    <property type="term" value="F:transmembrane transporter activity"/>
    <property type="evidence" value="ECO:0007669"/>
    <property type="project" value="InterPro"/>
</dbReference>
<dbReference type="STRING" id="797209.GCA_000376445_03566"/>
<evidence type="ECO:0000256" key="3">
    <source>
        <dbReference type="ARBA" id="ARBA00022989"/>
    </source>
</evidence>
<evidence type="ECO:0000256" key="2">
    <source>
        <dbReference type="ARBA" id="ARBA00022692"/>
    </source>
</evidence>
<feature type="transmembrane region" description="Helical" evidence="5">
    <location>
        <begin position="47"/>
        <end position="71"/>
    </location>
</feature>
<feature type="transmembrane region" description="Helical" evidence="5">
    <location>
        <begin position="269"/>
        <end position="290"/>
    </location>
</feature>
<evidence type="ECO:0000313" key="8">
    <source>
        <dbReference type="EMBL" id="SHL02452.1"/>
    </source>
</evidence>
<dbReference type="Proteomes" id="UP000003751">
    <property type="component" value="Unassembled WGS sequence"/>
</dbReference>
<feature type="domain" description="Major facilitator superfamily (MFS) profile" evidence="6">
    <location>
        <begin position="9"/>
        <end position="413"/>
    </location>
</feature>
<evidence type="ECO:0000256" key="4">
    <source>
        <dbReference type="ARBA" id="ARBA00023136"/>
    </source>
</evidence>
<dbReference type="eggNOG" id="arCOG00130">
    <property type="taxonomic scope" value="Archaea"/>
</dbReference>
<feature type="transmembrane region" description="Helical" evidence="5">
    <location>
        <begin position="108"/>
        <end position="130"/>
    </location>
</feature>
<dbReference type="GO" id="GO:0016020">
    <property type="term" value="C:membrane"/>
    <property type="evidence" value="ECO:0007669"/>
    <property type="project" value="UniProtKB-SubCell"/>
</dbReference>
<protein>
    <submittedName>
        <fullName evidence="7">Major facilitator superfamily MFS_1</fullName>
    </submittedName>
    <submittedName>
        <fullName evidence="8">Predicted arabinose efflux permease, MFS family</fullName>
    </submittedName>
</protein>